<dbReference type="PRINTS" id="PR01438">
    <property type="entry name" value="UNVRSLSTRESS"/>
</dbReference>
<dbReference type="PANTHER" id="PTHR46268">
    <property type="entry name" value="STRESS RESPONSE PROTEIN NHAX"/>
    <property type="match status" value="1"/>
</dbReference>
<keyword evidence="3" id="KW-0614">Plasmid</keyword>
<evidence type="ECO:0000259" key="2">
    <source>
        <dbReference type="Pfam" id="PF00582"/>
    </source>
</evidence>
<dbReference type="CDD" id="cd00293">
    <property type="entry name" value="USP-like"/>
    <property type="match status" value="2"/>
</dbReference>
<evidence type="ECO:0000313" key="4">
    <source>
        <dbReference type="Proteomes" id="UP000326170"/>
    </source>
</evidence>
<dbReference type="GeneID" id="42302908"/>
<dbReference type="OrthoDB" id="105697at2157"/>
<dbReference type="PANTHER" id="PTHR46268:SF6">
    <property type="entry name" value="UNIVERSAL STRESS PROTEIN UP12"/>
    <property type="match status" value="1"/>
</dbReference>
<dbReference type="SUPFAM" id="SSF52402">
    <property type="entry name" value="Adenine nucleotide alpha hydrolases-like"/>
    <property type="match status" value="2"/>
</dbReference>
<evidence type="ECO:0000313" key="3">
    <source>
        <dbReference type="EMBL" id="QFU84386.1"/>
    </source>
</evidence>
<keyword evidence="4" id="KW-1185">Reference proteome</keyword>
<reference evidence="3 4" key="1">
    <citation type="journal article" date="2007" name="Int. J. Syst. Evol. Microbiol.">
        <title>Natronorubrum sulfidifaciens sp. nov., an extremely haloalkaliphilic archaeon isolated from Aiding salt lake in Xin-Jiang, China.</title>
        <authorList>
            <person name="Cui H.L."/>
            <person name="Tohty D."/>
            <person name="Liu H.C."/>
            <person name="Liu S.J."/>
            <person name="Oren A."/>
            <person name="Zhou P.J."/>
        </authorList>
    </citation>
    <scope>NUCLEOTIDE SEQUENCE [LARGE SCALE GENOMIC DNA]</scope>
    <source>
        <strain evidence="3 4">7-3</strain>
        <plasmid evidence="3">unnamed1</plasmid>
    </source>
</reference>
<dbReference type="KEGG" id="nas:GCU68_17695"/>
<dbReference type="InterPro" id="IPR006016">
    <property type="entry name" value="UspA"/>
</dbReference>
<organism evidence="3 4">
    <name type="scientific">Natronorubrum aibiense</name>
    <dbReference type="NCBI Taxonomy" id="348826"/>
    <lineage>
        <taxon>Archaea</taxon>
        <taxon>Methanobacteriati</taxon>
        <taxon>Methanobacteriota</taxon>
        <taxon>Stenosarchaea group</taxon>
        <taxon>Halobacteria</taxon>
        <taxon>Halobacteriales</taxon>
        <taxon>Natrialbaceae</taxon>
        <taxon>Natronorubrum</taxon>
    </lineage>
</organism>
<feature type="domain" description="UspA" evidence="2">
    <location>
        <begin position="1"/>
        <end position="138"/>
    </location>
</feature>
<geneLocation type="plasmid" evidence="3 4">
    <name>unnamed1</name>
</geneLocation>
<dbReference type="RefSeq" id="WP_152943907.1">
    <property type="nucleotide sequence ID" value="NZ_CP045489.1"/>
</dbReference>
<sequence length="289" mass="31022">MYEDILLPFDNSEGAAEALHHTSEIAHRLDATIHILFVADTTRDSVTVVGDEVVDALVKKGDDIVKEAAKTLDTLGVSYDTDVVQGNPAPQIVEYAEHYGYDLIVMPTHGREGLSRYLLGSTSEKVVRLSSVPVLSVRMQPDEQVTFPYKNILILTDGSPAVTRAANHGLSLAATLDSTVHILSVVNDVPHGLGLLSTSSDQTGEQAASKAVDNLASEAETYGITNIVHHVEHGTPINVILEYIESHDIDTVVMGTTGKRGTERILLGSLAEKVVRSVPVPVITVKSTD</sequence>
<dbReference type="Gene3D" id="3.40.50.620">
    <property type="entry name" value="HUPs"/>
    <property type="match status" value="2"/>
</dbReference>
<evidence type="ECO:0000256" key="1">
    <source>
        <dbReference type="ARBA" id="ARBA00008791"/>
    </source>
</evidence>
<comment type="similarity">
    <text evidence="1">Belongs to the universal stress protein A family.</text>
</comment>
<dbReference type="InterPro" id="IPR014729">
    <property type="entry name" value="Rossmann-like_a/b/a_fold"/>
</dbReference>
<gene>
    <name evidence="3" type="ORF">GCU68_17695</name>
</gene>
<protein>
    <submittedName>
        <fullName evidence="3">Universal stress protein</fullName>
    </submittedName>
</protein>
<proteinExistence type="inferred from homology"/>
<dbReference type="AlphaFoldDB" id="A0A5P9P8F0"/>
<feature type="domain" description="UspA" evidence="2">
    <location>
        <begin position="149"/>
        <end position="286"/>
    </location>
</feature>
<dbReference type="InterPro" id="IPR006015">
    <property type="entry name" value="Universal_stress_UspA"/>
</dbReference>
<dbReference type="Pfam" id="PF00582">
    <property type="entry name" value="Usp"/>
    <property type="match status" value="2"/>
</dbReference>
<accession>A0A5P9P8F0</accession>
<name>A0A5P9P8F0_9EURY</name>
<dbReference type="Proteomes" id="UP000326170">
    <property type="component" value="Plasmid unnamed1"/>
</dbReference>
<dbReference type="EMBL" id="CP045489">
    <property type="protein sequence ID" value="QFU84386.1"/>
    <property type="molecule type" value="Genomic_DNA"/>
</dbReference>